<proteinExistence type="predicted"/>
<reference evidence="1 2" key="1">
    <citation type="submission" date="2011-05" db="EMBL/GenBank/DDBJ databases">
        <title>Whole genome shotgun sequence of Gordonia alkanivorans NBRC 16433.</title>
        <authorList>
            <person name="Hosoyama A."/>
            <person name="Nakamura S."/>
            <person name="Takarada H."/>
            <person name="Tsuchikane K."/>
            <person name="Yamazaki S."/>
            <person name="Fujita N."/>
        </authorList>
    </citation>
    <scope>NUCLEOTIDE SEQUENCE [LARGE SCALE GENOMIC DNA]</scope>
    <source>
        <strain evidence="1 2">NBRC 16433</strain>
    </source>
</reference>
<evidence type="ECO:0000313" key="1">
    <source>
        <dbReference type="EMBL" id="GAA14492.1"/>
    </source>
</evidence>
<sequence length="109" mass="11718">MNWGGFSPGASRFIGTFNATRVGGDGGAGESVVLIFGIVSGTADFAEVAHPASRTVRTTTIGAEIIRVPRPIANWIPPSLLSLYLMRQNVEWPRGRKGRHRIVAFVDPS</sequence>
<dbReference type="STRING" id="1027371.GOALK_108_00040"/>
<protein>
    <submittedName>
        <fullName evidence="1">Uncharacterized protein</fullName>
    </submittedName>
</protein>
<gene>
    <name evidence="1" type="ORF">GOALK_108_00040</name>
</gene>
<accession>F9W0V3</accession>
<comment type="caution">
    <text evidence="1">The sequence shown here is derived from an EMBL/GenBank/DDBJ whole genome shotgun (WGS) entry which is preliminary data.</text>
</comment>
<dbReference type="AlphaFoldDB" id="F9W0V3"/>
<evidence type="ECO:0000313" key="2">
    <source>
        <dbReference type="Proteomes" id="UP000003558"/>
    </source>
</evidence>
<name>F9W0V3_9ACTN</name>
<organism evidence="1 2">
    <name type="scientific">Gordonia alkanivorans NBRC 16433</name>
    <dbReference type="NCBI Taxonomy" id="1027371"/>
    <lineage>
        <taxon>Bacteria</taxon>
        <taxon>Bacillati</taxon>
        <taxon>Actinomycetota</taxon>
        <taxon>Actinomycetes</taxon>
        <taxon>Mycobacteriales</taxon>
        <taxon>Gordoniaceae</taxon>
        <taxon>Gordonia</taxon>
    </lineage>
</organism>
<dbReference type="EMBL" id="BACI01000108">
    <property type="protein sequence ID" value="GAA14492.1"/>
    <property type="molecule type" value="Genomic_DNA"/>
</dbReference>
<dbReference type="Proteomes" id="UP000003558">
    <property type="component" value="Unassembled WGS sequence"/>
</dbReference>